<evidence type="ECO:0000313" key="3">
    <source>
        <dbReference type="Proteomes" id="UP000321863"/>
    </source>
</evidence>
<name>A0A511YH88_9FLAO</name>
<dbReference type="AlphaFoldDB" id="A0A511YH88"/>
<dbReference type="InterPro" id="IPR025665">
    <property type="entry name" value="Beta-barrel_OMP_2"/>
</dbReference>
<protein>
    <recommendedName>
        <fullName evidence="1">Outer membrane protein beta-barrel domain-containing protein</fullName>
    </recommendedName>
</protein>
<gene>
    <name evidence="2" type="ORF">CHA01nite_02660</name>
</gene>
<dbReference type="EMBL" id="BJYJ01000001">
    <property type="protein sequence ID" value="GEN74526.1"/>
    <property type="molecule type" value="Genomic_DNA"/>
</dbReference>
<evidence type="ECO:0000259" key="1">
    <source>
        <dbReference type="Pfam" id="PF13568"/>
    </source>
</evidence>
<organism evidence="2 3">
    <name type="scientific">Chryseobacterium hagamense</name>
    <dbReference type="NCBI Taxonomy" id="395935"/>
    <lineage>
        <taxon>Bacteria</taxon>
        <taxon>Pseudomonadati</taxon>
        <taxon>Bacteroidota</taxon>
        <taxon>Flavobacteriia</taxon>
        <taxon>Flavobacteriales</taxon>
        <taxon>Weeksellaceae</taxon>
        <taxon>Chryseobacterium group</taxon>
        <taxon>Chryseobacterium</taxon>
    </lineage>
</organism>
<dbReference type="Proteomes" id="UP000321863">
    <property type="component" value="Unassembled WGS sequence"/>
</dbReference>
<feature type="domain" description="Outer membrane protein beta-barrel" evidence="1">
    <location>
        <begin position="5"/>
        <end position="94"/>
    </location>
</feature>
<proteinExistence type="predicted"/>
<accession>A0A511YH88</accession>
<evidence type="ECO:0000313" key="2">
    <source>
        <dbReference type="EMBL" id="GEN74526.1"/>
    </source>
</evidence>
<dbReference type="RefSeq" id="WP_262712127.1">
    <property type="nucleotide sequence ID" value="NZ_BJYJ01000001.1"/>
</dbReference>
<keyword evidence="3" id="KW-1185">Reference proteome</keyword>
<sequence>MGAKNKDNSSIRLNLYYISVPVMLQYNILPVSYLEAGPQLSFAINKKIRNDNRSVDATRHYNGFDFEPWLGAGYCFEQGSGVTARYIAGLTNIIENGQGNDMRNNFSRLESRINFKVNSYPLKPGFYRNPGFDSI</sequence>
<reference evidence="2 3" key="1">
    <citation type="submission" date="2019-07" db="EMBL/GenBank/DDBJ databases">
        <title>Whole genome shotgun sequence of Chryseobacterium hagamense NBRC 105253.</title>
        <authorList>
            <person name="Hosoyama A."/>
            <person name="Uohara A."/>
            <person name="Ohji S."/>
            <person name="Ichikawa N."/>
        </authorList>
    </citation>
    <scope>NUCLEOTIDE SEQUENCE [LARGE SCALE GENOMIC DNA]</scope>
    <source>
        <strain evidence="2 3">NBRC 105253</strain>
    </source>
</reference>
<comment type="caution">
    <text evidence="2">The sequence shown here is derived from an EMBL/GenBank/DDBJ whole genome shotgun (WGS) entry which is preliminary data.</text>
</comment>
<dbReference type="Pfam" id="PF13568">
    <property type="entry name" value="OMP_b-brl_2"/>
    <property type="match status" value="1"/>
</dbReference>